<dbReference type="Proteomes" id="UP000297447">
    <property type="component" value="Unassembled WGS sequence"/>
</dbReference>
<proteinExistence type="predicted"/>
<protein>
    <submittedName>
        <fullName evidence="1">Protein kinase</fullName>
    </submittedName>
</protein>
<organism evidence="1 2">
    <name type="scientific">Cryobacterium frigoriphilum</name>
    <dbReference type="NCBI Taxonomy" id="1259150"/>
    <lineage>
        <taxon>Bacteria</taxon>
        <taxon>Bacillati</taxon>
        <taxon>Actinomycetota</taxon>
        <taxon>Actinomycetes</taxon>
        <taxon>Micrococcales</taxon>
        <taxon>Microbacteriaceae</taxon>
        <taxon>Cryobacterium</taxon>
    </lineage>
</organism>
<keyword evidence="1" id="KW-0808">Transferase</keyword>
<comment type="caution">
    <text evidence="1">The sequence shown here is derived from an EMBL/GenBank/DDBJ whole genome shotgun (WGS) entry which is preliminary data.</text>
</comment>
<keyword evidence="1" id="KW-0418">Kinase</keyword>
<feature type="non-terminal residue" evidence="1">
    <location>
        <position position="93"/>
    </location>
</feature>
<name>A0A4R8ZVD7_9MICO</name>
<accession>A0A4R8ZVD7</accession>
<gene>
    <name evidence="1" type="ORF">E3T55_16700</name>
</gene>
<keyword evidence="2" id="KW-1185">Reference proteome</keyword>
<evidence type="ECO:0000313" key="2">
    <source>
        <dbReference type="Proteomes" id="UP000297447"/>
    </source>
</evidence>
<evidence type="ECO:0000313" key="1">
    <source>
        <dbReference type="EMBL" id="TFD47003.1"/>
    </source>
</evidence>
<dbReference type="GO" id="GO:0016301">
    <property type="term" value="F:kinase activity"/>
    <property type="evidence" value="ECO:0007669"/>
    <property type="project" value="UniProtKB-KW"/>
</dbReference>
<dbReference type="EMBL" id="SOHE01000069">
    <property type="protein sequence ID" value="TFD47003.1"/>
    <property type="molecule type" value="Genomic_DNA"/>
</dbReference>
<dbReference type="AlphaFoldDB" id="A0A4R8ZVD7"/>
<reference evidence="1 2" key="1">
    <citation type="submission" date="2019-03" db="EMBL/GenBank/DDBJ databases">
        <title>Genomics of glacier-inhabiting Cryobacterium strains.</title>
        <authorList>
            <person name="Liu Q."/>
            <person name="Xin Y.-H."/>
        </authorList>
    </citation>
    <scope>NUCLEOTIDE SEQUENCE [LARGE SCALE GENOMIC DNA]</scope>
    <source>
        <strain evidence="1 2">Hh14</strain>
    </source>
</reference>
<sequence>MTESAADRSRFRRVHPARNARVITGALSAMALMGMVAGFQLSASAQAADLAAAKPTGAGAPAVSAPARTLEAPATAVPAPATAVPAPAAAVPA</sequence>